<feature type="signal peptide" evidence="1">
    <location>
        <begin position="1"/>
        <end position="19"/>
    </location>
</feature>
<reference evidence="2" key="1">
    <citation type="journal article" date="2020" name="Stud. Mycol.">
        <title>101 Dothideomycetes genomes: a test case for predicting lifestyles and emergence of pathogens.</title>
        <authorList>
            <person name="Haridas S."/>
            <person name="Albert R."/>
            <person name="Binder M."/>
            <person name="Bloem J."/>
            <person name="Labutti K."/>
            <person name="Salamov A."/>
            <person name="Andreopoulos B."/>
            <person name="Baker S."/>
            <person name="Barry K."/>
            <person name="Bills G."/>
            <person name="Bluhm B."/>
            <person name="Cannon C."/>
            <person name="Castanera R."/>
            <person name="Culley D."/>
            <person name="Daum C."/>
            <person name="Ezra D."/>
            <person name="Gonzalez J."/>
            <person name="Henrissat B."/>
            <person name="Kuo A."/>
            <person name="Liang C."/>
            <person name="Lipzen A."/>
            <person name="Lutzoni F."/>
            <person name="Magnuson J."/>
            <person name="Mondo S."/>
            <person name="Nolan M."/>
            <person name="Ohm R."/>
            <person name="Pangilinan J."/>
            <person name="Park H.-J."/>
            <person name="Ramirez L."/>
            <person name="Alfaro M."/>
            <person name="Sun H."/>
            <person name="Tritt A."/>
            <person name="Yoshinaga Y."/>
            <person name="Zwiers L.-H."/>
            <person name="Turgeon B."/>
            <person name="Goodwin S."/>
            <person name="Spatafora J."/>
            <person name="Crous P."/>
            <person name="Grigoriev I."/>
        </authorList>
    </citation>
    <scope>NUCLEOTIDE SEQUENCE</scope>
    <source>
        <strain evidence="2">CBS 119925</strain>
    </source>
</reference>
<evidence type="ECO:0000313" key="2">
    <source>
        <dbReference type="EMBL" id="KAF2747874.1"/>
    </source>
</evidence>
<organism evidence="2 3">
    <name type="scientific">Sporormia fimetaria CBS 119925</name>
    <dbReference type="NCBI Taxonomy" id="1340428"/>
    <lineage>
        <taxon>Eukaryota</taxon>
        <taxon>Fungi</taxon>
        <taxon>Dikarya</taxon>
        <taxon>Ascomycota</taxon>
        <taxon>Pezizomycotina</taxon>
        <taxon>Dothideomycetes</taxon>
        <taxon>Pleosporomycetidae</taxon>
        <taxon>Pleosporales</taxon>
        <taxon>Sporormiaceae</taxon>
        <taxon>Sporormia</taxon>
    </lineage>
</organism>
<keyword evidence="3" id="KW-1185">Reference proteome</keyword>
<dbReference type="Proteomes" id="UP000799440">
    <property type="component" value="Unassembled WGS sequence"/>
</dbReference>
<gene>
    <name evidence="2" type="ORF">M011DRAFT_467463</name>
</gene>
<evidence type="ECO:0000256" key="1">
    <source>
        <dbReference type="SAM" id="SignalP"/>
    </source>
</evidence>
<sequence>MRREFLEIALLSLQVLTLGVVHFSNRTMKHQATSSLHTKCRRVYSTTRTKMSCNPKSLITTSPITTSPKLIPSNSHLEILAAITQRMRHKIARLTASRA</sequence>
<evidence type="ECO:0000313" key="3">
    <source>
        <dbReference type="Proteomes" id="UP000799440"/>
    </source>
</evidence>
<name>A0A6A6VDR2_9PLEO</name>
<proteinExistence type="predicted"/>
<evidence type="ECO:0008006" key="4">
    <source>
        <dbReference type="Google" id="ProtNLM"/>
    </source>
</evidence>
<protein>
    <recommendedName>
        <fullName evidence="4">Secreted protein</fullName>
    </recommendedName>
</protein>
<keyword evidence="1" id="KW-0732">Signal</keyword>
<accession>A0A6A6VDR2</accession>
<dbReference type="EMBL" id="MU006571">
    <property type="protein sequence ID" value="KAF2747874.1"/>
    <property type="molecule type" value="Genomic_DNA"/>
</dbReference>
<feature type="chain" id="PRO_5025629651" description="Secreted protein" evidence="1">
    <location>
        <begin position="20"/>
        <end position="99"/>
    </location>
</feature>
<dbReference type="AlphaFoldDB" id="A0A6A6VDR2"/>